<keyword evidence="6 9" id="KW-1133">Transmembrane helix</keyword>
<keyword evidence="7 9" id="KW-0472">Membrane</keyword>
<keyword evidence="4" id="KW-1003">Cell membrane</keyword>
<evidence type="ECO:0000313" key="10">
    <source>
        <dbReference type="EMBL" id="EGV17765.1"/>
    </source>
</evidence>
<feature type="compositionally biased region" description="Basic and acidic residues" evidence="8">
    <location>
        <begin position="97"/>
        <end position="108"/>
    </location>
</feature>
<keyword evidence="5 9" id="KW-0812">Transmembrane</keyword>
<gene>
    <name evidence="10" type="ORF">ThimaDRAFT_2824</name>
</gene>
<evidence type="ECO:0000256" key="7">
    <source>
        <dbReference type="ARBA" id="ARBA00023136"/>
    </source>
</evidence>
<dbReference type="Pfam" id="PF04066">
    <property type="entry name" value="MrpF_PhaF"/>
    <property type="match status" value="1"/>
</dbReference>
<sequence length="117" mass="12108">MTTFLLAAAAFILATVALGLWRILRGPKDVDRMLAPQLLGTGGVAALVLLGEASRESAVADVAMVLALLAAFASVAFVVGALRPQVDPKRGPQLNPEPDKGPAPDRTPDAPTQDDNP</sequence>
<dbReference type="AlphaFoldDB" id="F9UD21"/>
<dbReference type="EMBL" id="AFWV01000009">
    <property type="protein sequence ID" value="EGV17765.1"/>
    <property type="molecule type" value="Genomic_DNA"/>
</dbReference>
<dbReference type="PANTHER" id="PTHR34702">
    <property type="entry name" value="NA(+)/H(+) ANTIPORTER SUBUNIT F1"/>
    <property type="match status" value="1"/>
</dbReference>
<accession>F9UD21</accession>
<dbReference type="InterPro" id="IPR007208">
    <property type="entry name" value="MrpF/PhaF-like"/>
</dbReference>
<dbReference type="PANTHER" id="PTHR34702:SF1">
    <property type="entry name" value="NA(+)_H(+) ANTIPORTER SUBUNIT F"/>
    <property type="match status" value="1"/>
</dbReference>
<evidence type="ECO:0008006" key="12">
    <source>
        <dbReference type="Google" id="ProtNLM"/>
    </source>
</evidence>
<evidence type="ECO:0000256" key="9">
    <source>
        <dbReference type="SAM" id="Phobius"/>
    </source>
</evidence>
<dbReference type="Proteomes" id="UP000005459">
    <property type="component" value="Unassembled WGS sequence"/>
</dbReference>
<feature type="transmembrane region" description="Helical" evidence="9">
    <location>
        <begin position="58"/>
        <end position="82"/>
    </location>
</feature>
<dbReference type="GO" id="GO:0015385">
    <property type="term" value="F:sodium:proton antiporter activity"/>
    <property type="evidence" value="ECO:0007669"/>
    <property type="project" value="TreeGrafter"/>
</dbReference>
<evidence type="ECO:0000256" key="3">
    <source>
        <dbReference type="ARBA" id="ARBA00022448"/>
    </source>
</evidence>
<reference evidence="10 11" key="1">
    <citation type="submission" date="2011-06" db="EMBL/GenBank/DDBJ databases">
        <title>The draft genome of Thiocapsa marina 5811.</title>
        <authorList>
            <consortium name="US DOE Joint Genome Institute (JGI-PGF)"/>
            <person name="Lucas S."/>
            <person name="Han J."/>
            <person name="Cheng J.-F."/>
            <person name="Goodwin L."/>
            <person name="Pitluck S."/>
            <person name="Peters L."/>
            <person name="Land M.L."/>
            <person name="Hauser L."/>
            <person name="Vogl K."/>
            <person name="Liu Z."/>
            <person name="Imhoff J."/>
            <person name="Thiel V."/>
            <person name="Frigaard N.-U."/>
            <person name="Bryant D."/>
            <person name="Woyke T.J."/>
        </authorList>
    </citation>
    <scope>NUCLEOTIDE SEQUENCE [LARGE SCALE GENOMIC DNA]</scope>
    <source>
        <strain evidence="10 11">5811</strain>
    </source>
</reference>
<dbReference type="GO" id="GO:0005886">
    <property type="term" value="C:plasma membrane"/>
    <property type="evidence" value="ECO:0007669"/>
    <property type="project" value="UniProtKB-SubCell"/>
</dbReference>
<organism evidence="10 11">
    <name type="scientific">Thiocapsa marina 5811</name>
    <dbReference type="NCBI Taxonomy" id="768671"/>
    <lineage>
        <taxon>Bacteria</taxon>
        <taxon>Pseudomonadati</taxon>
        <taxon>Pseudomonadota</taxon>
        <taxon>Gammaproteobacteria</taxon>
        <taxon>Chromatiales</taxon>
        <taxon>Chromatiaceae</taxon>
        <taxon>Thiocapsa</taxon>
    </lineage>
</organism>
<protein>
    <recommendedName>
        <fullName evidence="12">Multiple resistance and pH regulation protein F</fullName>
    </recommendedName>
</protein>
<dbReference type="RefSeq" id="WP_007193696.1">
    <property type="nucleotide sequence ID" value="NZ_AFWV01000009.1"/>
</dbReference>
<dbReference type="STRING" id="768671.ThimaDRAFT_2824"/>
<evidence type="ECO:0000256" key="4">
    <source>
        <dbReference type="ARBA" id="ARBA00022475"/>
    </source>
</evidence>
<evidence type="ECO:0000256" key="1">
    <source>
        <dbReference type="ARBA" id="ARBA00004651"/>
    </source>
</evidence>
<keyword evidence="3" id="KW-0813">Transport</keyword>
<proteinExistence type="inferred from homology"/>
<feature type="region of interest" description="Disordered" evidence="8">
    <location>
        <begin position="85"/>
        <end position="117"/>
    </location>
</feature>
<evidence type="ECO:0000313" key="11">
    <source>
        <dbReference type="Proteomes" id="UP000005459"/>
    </source>
</evidence>
<keyword evidence="11" id="KW-1185">Reference proteome</keyword>
<dbReference type="eggNOG" id="COG2212">
    <property type="taxonomic scope" value="Bacteria"/>
</dbReference>
<evidence type="ECO:0000256" key="5">
    <source>
        <dbReference type="ARBA" id="ARBA00022692"/>
    </source>
</evidence>
<comment type="subcellular location">
    <subcellularLocation>
        <location evidence="1">Cell membrane</location>
        <topology evidence="1">Multi-pass membrane protein</topology>
    </subcellularLocation>
</comment>
<feature type="transmembrane region" description="Helical" evidence="9">
    <location>
        <begin position="35"/>
        <end position="51"/>
    </location>
</feature>
<evidence type="ECO:0000256" key="2">
    <source>
        <dbReference type="ARBA" id="ARBA00009212"/>
    </source>
</evidence>
<comment type="similarity">
    <text evidence="2">Belongs to the CPA3 antiporters (TC 2.A.63) subunit F family.</text>
</comment>
<evidence type="ECO:0000256" key="8">
    <source>
        <dbReference type="SAM" id="MobiDB-lite"/>
    </source>
</evidence>
<evidence type="ECO:0000256" key="6">
    <source>
        <dbReference type="ARBA" id="ARBA00022989"/>
    </source>
</evidence>
<name>F9UD21_9GAMM</name>